<evidence type="ECO:0000256" key="4">
    <source>
        <dbReference type="ARBA" id="ARBA00022679"/>
    </source>
</evidence>
<accession>Q2CDM7</accession>
<dbReference type="SUPFAM" id="SSF53335">
    <property type="entry name" value="S-adenosyl-L-methionine-dependent methyltransferases"/>
    <property type="match status" value="1"/>
</dbReference>
<protein>
    <submittedName>
        <fullName evidence="7">Methyltransferase, putative</fullName>
    </submittedName>
</protein>
<evidence type="ECO:0000259" key="6">
    <source>
        <dbReference type="Pfam" id="PF05175"/>
    </source>
</evidence>
<organism evidence="7 8">
    <name type="scientific">Oceanicola granulosus (strain ATCC BAA-861 / DSM 15982 / KCTC 12143 / HTCC2516)</name>
    <dbReference type="NCBI Taxonomy" id="314256"/>
    <lineage>
        <taxon>Bacteria</taxon>
        <taxon>Pseudomonadati</taxon>
        <taxon>Pseudomonadota</taxon>
        <taxon>Alphaproteobacteria</taxon>
        <taxon>Rhodobacterales</taxon>
        <taxon>Roseobacteraceae</taxon>
        <taxon>Oceanicola</taxon>
    </lineage>
</organism>
<dbReference type="Pfam" id="PF05175">
    <property type="entry name" value="MTS"/>
    <property type="match status" value="1"/>
</dbReference>
<dbReference type="InterPro" id="IPR007848">
    <property type="entry name" value="Small_mtfrase_dom"/>
</dbReference>
<dbReference type="InterPro" id="IPR029063">
    <property type="entry name" value="SAM-dependent_MTases_sf"/>
</dbReference>
<comment type="caution">
    <text evidence="7">The sequence shown here is derived from an EMBL/GenBank/DDBJ whole genome shotgun (WGS) entry which is preliminary data.</text>
</comment>
<dbReference type="STRING" id="314256.OG2516_09498"/>
<dbReference type="GO" id="GO:0008170">
    <property type="term" value="F:N-methyltransferase activity"/>
    <property type="evidence" value="ECO:0007669"/>
    <property type="project" value="UniProtKB-ARBA"/>
</dbReference>
<dbReference type="Proteomes" id="UP000003635">
    <property type="component" value="Unassembled WGS sequence"/>
</dbReference>
<dbReference type="OrthoDB" id="9816072at2"/>
<keyword evidence="2" id="KW-0698">rRNA processing</keyword>
<keyword evidence="8" id="KW-1185">Reference proteome</keyword>
<dbReference type="Gene3D" id="3.40.50.150">
    <property type="entry name" value="Vaccinia Virus protein VP39"/>
    <property type="match status" value="1"/>
</dbReference>
<dbReference type="GO" id="GO:0003676">
    <property type="term" value="F:nucleic acid binding"/>
    <property type="evidence" value="ECO:0007669"/>
    <property type="project" value="InterPro"/>
</dbReference>
<gene>
    <name evidence="7" type="ORF">OG2516_09498</name>
</gene>
<dbReference type="InterPro" id="IPR046977">
    <property type="entry name" value="RsmC/RlmG"/>
</dbReference>
<dbReference type="CDD" id="cd02440">
    <property type="entry name" value="AdoMet_MTases"/>
    <property type="match status" value="1"/>
</dbReference>
<dbReference type="GO" id="GO:0006364">
    <property type="term" value="P:rRNA processing"/>
    <property type="evidence" value="ECO:0007669"/>
    <property type="project" value="UniProtKB-KW"/>
</dbReference>
<evidence type="ECO:0000256" key="2">
    <source>
        <dbReference type="ARBA" id="ARBA00022552"/>
    </source>
</evidence>
<keyword evidence="4 7" id="KW-0808">Transferase</keyword>
<dbReference type="EMBL" id="AAOT01000022">
    <property type="protein sequence ID" value="EAR50823.1"/>
    <property type="molecule type" value="Genomic_DNA"/>
</dbReference>
<keyword evidence="1" id="KW-0963">Cytoplasm</keyword>
<dbReference type="PANTHER" id="PTHR47816">
    <property type="entry name" value="RIBOSOMAL RNA SMALL SUBUNIT METHYLTRANSFERASE C"/>
    <property type="match status" value="1"/>
</dbReference>
<dbReference type="HOGENOM" id="CLU_049581_1_0_5"/>
<proteinExistence type="predicted"/>
<name>Q2CDM7_OCEGH</name>
<evidence type="ECO:0000256" key="1">
    <source>
        <dbReference type="ARBA" id="ARBA00022490"/>
    </source>
</evidence>
<evidence type="ECO:0000313" key="7">
    <source>
        <dbReference type="EMBL" id="EAR50823.1"/>
    </source>
</evidence>
<dbReference type="GO" id="GO:0008757">
    <property type="term" value="F:S-adenosylmethionine-dependent methyltransferase activity"/>
    <property type="evidence" value="ECO:0007669"/>
    <property type="project" value="InterPro"/>
</dbReference>
<sequence length="322" mass="34804">MSDTRLETALDGVLTLPDGDVEVYRPPADYELPLPPERARIVHGFKPDVDAWRARGYEVVQRPRGAAAALVVVPRAKALARDLVARAAAHAALVLVDGQRHDGIDSLYKACRKALGDLPVVTRAHGRLFWFDADAGDLTGWAAPGPVRSEAGYWTAAGVFSDGAVDRGSRLLAEALPPKLGARVCDLGAGWGYLSAQALTRDGVTAIDLVEAEALSLECARRNVDDERASFLWEDATRWSPSESYDTVLCNPPFHTSRAADPGIGRAFIAAAARILRPRGALWMVANRHLPYEATLREHFGDVAEIGGDGGFKLFHATRPVR</sequence>
<dbReference type="GO" id="GO:0032259">
    <property type="term" value="P:methylation"/>
    <property type="evidence" value="ECO:0007669"/>
    <property type="project" value="UniProtKB-KW"/>
</dbReference>
<dbReference type="PANTHER" id="PTHR47816:SF4">
    <property type="entry name" value="RIBOSOMAL RNA SMALL SUBUNIT METHYLTRANSFERASE C"/>
    <property type="match status" value="1"/>
</dbReference>
<dbReference type="AlphaFoldDB" id="Q2CDM7"/>
<evidence type="ECO:0000256" key="3">
    <source>
        <dbReference type="ARBA" id="ARBA00022603"/>
    </source>
</evidence>
<reference evidence="7 8" key="1">
    <citation type="journal article" date="2010" name="J. Bacteriol.">
        <title>Genome sequences of Oceanicola granulosus HTCC2516(T) and Oceanicola batsensis HTCC2597(TDelta).</title>
        <authorList>
            <person name="Thrash J.C."/>
            <person name="Cho J.C."/>
            <person name="Vergin K.L."/>
            <person name="Giovannoni S.J."/>
        </authorList>
    </citation>
    <scope>NUCLEOTIDE SEQUENCE [LARGE SCALE GENOMIC DNA]</scope>
    <source>
        <strain evidence="8">ATCC BAA-861 / DSM 15982 / KCTC 12143 / HTCC2516</strain>
    </source>
</reference>
<evidence type="ECO:0000256" key="5">
    <source>
        <dbReference type="ARBA" id="ARBA00022691"/>
    </source>
</evidence>
<feature type="domain" description="Methyltransferase small" evidence="6">
    <location>
        <begin position="154"/>
        <end position="315"/>
    </location>
</feature>
<evidence type="ECO:0000313" key="8">
    <source>
        <dbReference type="Proteomes" id="UP000003635"/>
    </source>
</evidence>
<dbReference type="InterPro" id="IPR002052">
    <property type="entry name" value="DNA_methylase_N6_adenine_CS"/>
</dbReference>
<keyword evidence="5" id="KW-0949">S-adenosyl-L-methionine</keyword>
<dbReference type="PROSITE" id="PS00092">
    <property type="entry name" value="N6_MTASE"/>
    <property type="match status" value="1"/>
</dbReference>
<dbReference type="eggNOG" id="COG2813">
    <property type="taxonomic scope" value="Bacteria"/>
</dbReference>
<dbReference type="RefSeq" id="WP_007255421.1">
    <property type="nucleotide sequence ID" value="NZ_CH724107.1"/>
</dbReference>
<keyword evidence="3 7" id="KW-0489">Methyltransferase</keyword>